<evidence type="ECO:0000313" key="3">
    <source>
        <dbReference type="EMBL" id="MEJ5975389.1"/>
    </source>
</evidence>
<dbReference type="SUPFAM" id="SSF52833">
    <property type="entry name" value="Thioredoxin-like"/>
    <property type="match status" value="1"/>
</dbReference>
<feature type="domain" description="GST N-terminal" evidence="1">
    <location>
        <begin position="29"/>
        <end position="94"/>
    </location>
</feature>
<dbReference type="InterPro" id="IPR010987">
    <property type="entry name" value="Glutathione-S-Trfase_C-like"/>
</dbReference>
<organism evidence="3 4">
    <name type="scientific">Novosphingobium anseongense</name>
    <dbReference type="NCBI Taxonomy" id="3133436"/>
    <lineage>
        <taxon>Bacteria</taxon>
        <taxon>Pseudomonadati</taxon>
        <taxon>Pseudomonadota</taxon>
        <taxon>Alphaproteobacteria</taxon>
        <taxon>Sphingomonadales</taxon>
        <taxon>Sphingomonadaceae</taxon>
        <taxon>Novosphingobium</taxon>
    </lineage>
</organism>
<dbReference type="InterPro" id="IPR036282">
    <property type="entry name" value="Glutathione-S-Trfase_C_sf"/>
</dbReference>
<dbReference type="Pfam" id="PF14497">
    <property type="entry name" value="GST_C_3"/>
    <property type="match status" value="1"/>
</dbReference>
<proteinExistence type="predicted"/>
<dbReference type="PROSITE" id="PS50404">
    <property type="entry name" value="GST_NTER"/>
    <property type="match status" value="1"/>
</dbReference>
<dbReference type="SUPFAM" id="SSF47616">
    <property type="entry name" value="GST C-terminal domain-like"/>
    <property type="match status" value="1"/>
</dbReference>
<accession>A0ABU8RQQ2</accession>
<dbReference type="PANTHER" id="PTHR44051">
    <property type="entry name" value="GLUTATHIONE S-TRANSFERASE-RELATED"/>
    <property type="match status" value="1"/>
</dbReference>
<dbReference type="InterPro" id="IPR040079">
    <property type="entry name" value="Glutathione_S-Trfase"/>
</dbReference>
<dbReference type="RefSeq" id="WP_339585343.1">
    <property type="nucleotide sequence ID" value="NZ_JBBHJZ010000001.1"/>
</dbReference>
<dbReference type="Gene3D" id="1.20.1050.10">
    <property type="match status" value="1"/>
</dbReference>
<dbReference type="InterPro" id="IPR004045">
    <property type="entry name" value="Glutathione_S-Trfase_N"/>
</dbReference>
<dbReference type="SFLD" id="SFLDG00358">
    <property type="entry name" value="Main_(cytGST)"/>
    <property type="match status" value="1"/>
</dbReference>
<evidence type="ECO:0000259" key="1">
    <source>
        <dbReference type="PROSITE" id="PS50404"/>
    </source>
</evidence>
<name>A0ABU8RQQ2_9SPHN</name>
<dbReference type="CDD" id="cd03046">
    <property type="entry name" value="GST_N_GTT1_like"/>
    <property type="match status" value="1"/>
</dbReference>
<dbReference type="PROSITE" id="PS50405">
    <property type="entry name" value="GST_CTER"/>
    <property type="match status" value="1"/>
</dbReference>
<reference evidence="3 4" key="1">
    <citation type="submission" date="2024-03" db="EMBL/GenBank/DDBJ databases">
        <authorList>
            <person name="Jo J.-H."/>
        </authorList>
    </citation>
    <scope>NUCLEOTIDE SEQUENCE [LARGE SCALE GENOMIC DNA]</scope>
    <source>
        <strain evidence="3 4">PS1R-30</strain>
    </source>
</reference>
<dbReference type="Proteomes" id="UP001361239">
    <property type="component" value="Unassembled WGS sequence"/>
</dbReference>
<evidence type="ECO:0000259" key="2">
    <source>
        <dbReference type="PROSITE" id="PS50405"/>
    </source>
</evidence>
<protein>
    <submittedName>
        <fullName evidence="3">Glutathione S-transferase family protein</fullName>
    </submittedName>
</protein>
<feature type="domain" description="GST C-terminal" evidence="2">
    <location>
        <begin position="97"/>
        <end position="227"/>
    </location>
</feature>
<dbReference type="PANTHER" id="PTHR44051:SF8">
    <property type="entry name" value="GLUTATHIONE S-TRANSFERASE GSTA"/>
    <property type="match status" value="1"/>
</dbReference>
<evidence type="ECO:0000313" key="4">
    <source>
        <dbReference type="Proteomes" id="UP001361239"/>
    </source>
</evidence>
<dbReference type="InterPro" id="IPR036249">
    <property type="entry name" value="Thioredoxin-like_sf"/>
</dbReference>
<keyword evidence="4" id="KW-1185">Reference proteome</keyword>
<dbReference type="EMBL" id="JBBHJZ010000001">
    <property type="protein sequence ID" value="MEJ5975389.1"/>
    <property type="molecule type" value="Genomic_DNA"/>
</dbReference>
<dbReference type="Pfam" id="PF02798">
    <property type="entry name" value="GST_N"/>
    <property type="match status" value="1"/>
</dbReference>
<dbReference type="Gene3D" id="3.40.30.10">
    <property type="entry name" value="Glutaredoxin"/>
    <property type="match status" value="1"/>
</dbReference>
<gene>
    <name evidence="3" type="ORF">WG901_01985</name>
</gene>
<dbReference type="SFLD" id="SFLDS00019">
    <property type="entry name" value="Glutathione_Transferase_(cytos"/>
    <property type="match status" value="1"/>
</dbReference>
<sequence length="227" mass="25714">MPIDPQAETVLVALKNVPAFAHGLVRDLRVRWALEEIDRSYRTEIYEAMTPRPDGYREAWQPFGQVPALEADGVRLFESGAILLHLGEQDERLLPREPQARGDAYSWLIAALNTVEPAVMDLQWVDVFRAREGWTKEARPGFVDFLRVRLTHLEEAMEPDTWLAGTFSIADILMVTVLREIRHTDILDDYPKLKAYKERGEVRPAFIQALADQAGDLGAPIKLGEPA</sequence>
<dbReference type="InterPro" id="IPR004046">
    <property type="entry name" value="GST_C"/>
</dbReference>
<comment type="caution">
    <text evidence="3">The sequence shown here is derived from an EMBL/GenBank/DDBJ whole genome shotgun (WGS) entry which is preliminary data.</text>
</comment>
<dbReference type="CDD" id="cd03207">
    <property type="entry name" value="GST_C_8"/>
    <property type="match status" value="1"/>
</dbReference>